<reference evidence="2 3" key="1">
    <citation type="submission" date="2017-10" db="EMBL/GenBank/DDBJ databases">
        <title>Whole-genome sequence of three Streptococcus macedonicus strains isolated from Italian cheeses of the Veneto region.</title>
        <authorList>
            <person name="Treu L."/>
            <person name="De Diego-Diaz B."/>
            <person name="Papadimitriou K."/>
            <person name="Tsakalidou E."/>
            <person name="Corich V."/>
            <person name="Giacomini A."/>
        </authorList>
    </citation>
    <scope>NUCLEOTIDE SEQUENCE [LARGE SCALE GENOMIC DNA]</scope>
    <source>
        <strain evidence="2 3">27MV</strain>
    </source>
</reference>
<feature type="non-terminal residue" evidence="2">
    <location>
        <position position="573"/>
    </location>
</feature>
<name>A0A2G3NPF4_STRMC</name>
<accession>A0A2G3NPF4</accession>
<gene>
    <name evidence="2" type="ORF">CS010_10685</name>
</gene>
<evidence type="ECO:0000313" key="2">
    <source>
        <dbReference type="EMBL" id="PHV55427.1"/>
    </source>
</evidence>
<dbReference type="RefSeq" id="WP_180267106.1">
    <property type="nucleotide sequence ID" value="NZ_PEBM01000069.1"/>
</dbReference>
<dbReference type="InterPro" id="IPR010572">
    <property type="entry name" value="Tail_dom"/>
</dbReference>
<sequence length="573" mass="64873">MQIWVHDTRMRKVTAINNAIPRMLSFYNSTWHRYLPQATNTFDFTIPKLYSGKLHEDLSFINDRAYFSFRNQGKDYVFYVANMVEDDFSIQLTCNDTNLELNNEQANAFSSDSAQTLAWYLEHMDLLAFTSLKIGINEISDRKRTLTFDSQETKLARLQSLMSQFDAEYEFVTELNNNGTFKQITLNIYQSPDSTHHGVGKVRSDVLLYYGNDVKGVQVTTDKTQLFNMAVFKGQDGLSMKDVERSDKNEDGKEEFYTRKGNEAVYAPLSAEMYPSTLRDGDNWTRKDFQTEYTDVNDLTAYAFRTMKQYAYPIITYTASVQSSFLGNYSDLALGDTVKIYDGNFVGGLALEARVTEQIISFDNPNNNSLVFSNYVKLKNTVSATLQKRLAELVEANTPYTIKLARNNSLIFKNGQGETIITPSLYKADKPITSDVTWRWSLDGNVTVGMTYTVKGADVTEQSVLTVAGYIGNDEVATTEIDVINVNDGADGKTSHHHWAYSDEADGTGLTLTDNGQRYMGYYTDHTQADSTDKTKYRWADRWAKIEVGGSNLIVWKNMKHGFVDVSNGNLAT</sequence>
<dbReference type="Pfam" id="PF06605">
    <property type="entry name" value="Prophage_tail"/>
    <property type="match status" value="1"/>
</dbReference>
<dbReference type="Proteomes" id="UP000222913">
    <property type="component" value="Unassembled WGS sequence"/>
</dbReference>
<protein>
    <recommendedName>
        <fullName evidence="1">Tail spike domain-containing protein</fullName>
    </recommendedName>
</protein>
<evidence type="ECO:0000259" key="1">
    <source>
        <dbReference type="Pfam" id="PF06605"/>
    </source>
</evidence>
<dbReference type="AlphaFoldDB" id="A0A2G3NPF4"/>
<dbReference type="EMBL" id="PEBM01000069">
    <property type="protein sequence ID" value="PHV55427.1"/>
    <property type="molecule type" value="Genomic_DNA"/>
</dbReference>
<comment type="caution">
    <text evidence="2">The sequence shown here is derived from an EMBL/GenBank/DDBJ whole genome shotgun (WGS) entry which is preliminary data.</text>
</comment>
<evidence type="ECO:0000313" key="3">
    <source>
        <dbReference type="Proteomes" id="UP000222913"/>
    </source>
</evidence>
<organism evidence="2 3">
    <name type="scientific">Streptococcus macedonicus</name>
    <name type="common">Streptococcus gallolyticus macedonicus</name>
    <dbReference type="NCBI Taxonomy" id="59310"/>
    <lineage>
        <taxon>Bacteria</taxon>
        <taxon>Bacillati</taxon>
        <taxon>Bacillota</taxon>
        <taxon>Bacilli</taxon>
        <taxon>Lactobacillales</taxon>
        <taxon>Streptococcaceae</taxon>
        <taxon>Streptococcus</taxon>
    </lineage>
</organism>
<proteinExistence type="predicted"/>
<feature type="domain" description="Tail spike" evidence="1">
    <location>
        <begin position="134"/>
        <end position="375"/>
    </location>
</feature>